<accession>A0A1C7E2E2</accession>
<dbReference type="KEGG" id="pdec:H1Q58_11915"/>
<name>A0A1C7E2E2_PLAMR</name>
<evidence type="ECO:0000313" key="2">
    <source>
        <dbReference type="Proteomes" id="UP000514716"/>
    </source>
</evidence>
<dbReference type="AlphaFoldDB" id="A0A1C7E2E2"/>
<dbReference type="OrthoDB" id="2428666at2"/>
<dbReference type="RefSeq" id="WP_068463555.1">
    <property type="nucleotide sequence ID" value="NZ_CP016538.2"/>
</dbReference>
<dbReference type="Proteomes" id="UP000514716">
    <property type="component" value="Chromosome"/>
</dbReference>
<dbReference type="EMBL" id="CP059540">
    <property type="protein sequence ID" value="QMT16671.1"/>
    <property type="molecule type" value="Genomic_DNA"/>
</dbReference>
<evidence type="ECO:0000313" key="1">
    <source>
        <dbReference type="EMBL" id="QMT16671.1"/>
    </source>
</evidence>
<accession>A0A7D7MFU6</accession>
<keyword evidence="2" id="KW-1185">Reference proteome</keyword>
<proteinExistence type="predicted"/>
<gene>
    <name evidence="1" type="ORF">H1Q58_11915</name>
</gene>
<reference evidence="1 2" key="1">
    <citation type="submission" date="2020-07" db="EMBL/GenBank/DDBJ databases">
        <title>Screening of a cold-adapted Planococcus bacterium producing protease in traditional shrimp paste and protease identification by genome sequencing.</title>
        <authorList>
            <person name="Gao R."/>
            <person name="Leng W."/>
            <person name="Chu Q."/>
            <person name="Wu X."/>
            <person name="Liu H."/>
            <person name="Li X."/>
        </authorList>
    </citation>
    <scope>NUCLEOTIDE SEQUENCE [LARGE SCALE GENOMIC DNA]</scope>
    <source>
        <strain evidence="1 2">XJ11</strain>
    </source>
</reference>
<dbReference type="KEGG" id="pmat:BBI11_12630"/>
<sequence length="93" mass="10815">MKTFSGFVMLAGVLLLLTDDELFSPLRDFALYFVGGGLLLLILTQLLVNRGKNWRCRLGFHDFERQERVAEMPAMRWYRCRRCSKEKRAASIA</sequence>
<protein>
    <submittedName>
        <fullName evidence="1">Uncharacterized protein</fullName>
    </submittedName>
</protein>
<organism evidence="1 2">
    <name type="scientific">Planococcus maritimus</name>
    <dbReference type="NCBI Taxonomy" id="192421"/>
    <lineage>
        <taxon>Bacteria</taxon>
        <taxon>Bacillati</taxon>
        <taxon>Bacillota</taxon>
        <taxon>Bacilli</taxon>
        <taxon>Bacillales</taxon>
        <taxon>Caryophanaceae</taxon>
        <taxon>Planococcus</taxon>
    </lineage>
</organism>